<evidence type="ECO:0000313" key="10">
    <source>
        <dbReference type="Proteomes" id="UP001166674"/>
    </source>
</evidence>
<dbReference type="FunFam" id="2.60.40.10:FF:000942">
    <property type="entry name" value="Immunoglobulin heavy variable 3-23"/>
    <property type="match status" value="1"/>
</dbReference>
<dbReference type="InterPro" id="IPR036179">
    <property type="entry name" value="Ig-like_dom_sf"/>
</dbReference>
<comment type="subunit">
    <text evidence="5">Immunoglobulins are composed of two identical heavy chains and two identical light chains; disulfide-linked.</text>
</comment>
<evidence type="ECO:0000313" key="9">
    <source>
        <dbReference type="EMBL" id="MBZ3888223.1"/>
    </source>
</evidence>
<feature type="domain" description="Ig-like" evidence="8">
    <location>
        <begin position="5"/>
        <end position="113"/>
    </location>
</feature>
<gene>
    <name evidence="9" type="ORF">SUZIE_196880</name>
</gene>
<dbReference type="AlphaFoldDB" id="A0AA41T4U8"/>
<evidence type="ECO:0000256" key="2">
    <source>
        <dbReference type="ARBA" id="ARBA00022859"/>
    </source>
</evidence>
<comment type="caution">
    <text evidence="9">The sequence shown here is derived from an EMBL/GenBank/DDBJ whole genome shotgun (WGS) entry which is preliminary data.</text>
</comment>
<dbReference type="SMART" id="SM00409">
    <property type="entry name" value="IG"/>
    <property type="match status" value="1"/>
</dbReference>
<keyword evidence="4" id="KW-1015">Disulfide bond</keyword>
<dbReference type="InterPro" id="IPR050199">
    <property type="entry name" value="IgHV"/>
</dbReference>
<accession>A0AA41T4U8</accession>
<keyword evidence="6" id="KW-1280">Immunoglobulin</keyword>
<protein>
    <submittedName>
        <fullName evidence="9">Ig heavy chain V-III region 23</fullName>
    </submittedName>
</protein>
<feature type="region of interest" description="Disordered" evidence="7">
    <location>
        <begin position="124"/>
        <end position="151"/>
    </location>
</feature>
<evidence type="ECO:0000256" key="3">
    <source>
        <dbReference type="ARBA" id="ARBA00023130"/>
    </source>
</evidence>
<dbReference type="EMBL" id="JAATJV010421707">
    <property type="protein sequence ID" value="MBZ3888223.1"/>
    <property type="molecule type" value="Genomic_DNA"/>
</dbReference>
<name>A0AA41T4U8_SCICA</name>
<dbReference type="SMART" id="SM00406">
    <property type="entry name" value="IGv"/>
    <property type="match status" value="1"/>
</dbReference>
<reference evidence="9" key="1">
    <citation type="submission" date="2020-03" db="EMBL/GenBank/DDBJ databases">
        <title>Studies in the Genomics of Life Span.</title>
        <authorList>
            <person name="Glass D."/>
        </authorList>
    </citation>
    <scope>NUCLEOTIDE SEQUENCE</scope>
    <source>
        <strain evidence="9">SUZIE</strain>
        <tissue evidence="9">Muscle</tissue>
    </source>
</reference>
<dbReference type="PROSITE" id="PS50835">
    <property type="entry name" value="IG_LIKE"/>
    <property type="match status" value="1"/>
</dbReference>
<evidence type="ECO:0000256" key="7">
    <source>
        <dbReference type="SAM" id="MobiDB-lite"/>
    </source>
</evidence>
<dbReference type="Proteomes" id="UP001166674">
    <property type="component" value="Unassembled WGS sequence"/>
</dbReference>
<keyword evidence="3" id="KW-1064">Adaptive immunity</keyword>
<dbReference type="InterPro" id="IPR007110">
    <property type="entry name" value="Ig-like_dom"/>
</dbReference>
<sequence>MSECPDQAASVFAGVQCEVQLVESEGGLVQPGGSLQLSCAASGFTFSNYWMHWVRQAPGKELEWFGYISRDGGSTYYPDSVKGRFTISRDNSNNTLYLQMSSLRAEDTATYYCVRDTVRGPQCEPTHEPPCRVPRASKGAQHTGSSGSSRSRCRRIEADLLHLGTPPYQLSRGALWTYFLL</sequence>
<dbReference type="GO" id="GO:0019814">
    <property type="term" value="C:immunoglobulin complex"/>
    <property type="evidence" value="ECO:0007669"/>
    <property type="project" value="UniProtKB-KW"/>
</dbReference>
<dbReference type="InterPro" id="IPR013783">
    <property type="entry name" value="Ig-like_fold"/>
</dbReference>
<proteinExistence type="predicted"/>
<dbReference type="InterPro" id="IPR013106">
    <property type="entry name" value="Ig_V-set"/>
</dbReference>
<organism evidence="9 10">
    <name type="scientific">Sciurus carolinensis</name>
    <name type="common">Eastern gray squirrel</name>
    <dbReference type="NCBI Taxonomy" id="30640"/>
    <lineage>
        <taxon>Eukaryota</taxon>
        <taxon>Metazoa</taxon>
        <taxon>Chordata</taxon>
        <taxon>Craniata</taxon>
        <taxon>Vertebrata</taxon>
        <taxon>Euteleostomi</taxon>
        <taxon>Mammalia</taxon>
        <taxon>Eutheria</taxon>
        <taxon>Euarchontoglires</taxon>
        <taxon>Glires</taxon>
        <taxon>Rodentia</taxon>
        <taxon>Sciuromorpha</taxon>
        <taxon>Sciuridae</taxon>
        <taxon>Sciurinae</taxon>
        <taxon>Sciurini</taxon>
        <taxon>Sciurus</taxon>
    </lineage>
</organism>
<evidence type="ECO:0000256" key="1">
    <source>
        <dbReference type="ARBA" id="ARBA00022729"/>
    </source>
</evidence>
<evidence type="ECO:0000256" key="6">
    <source>
        <dbReference type="ARBA" id="ARBA00043265"/>
    </source>
</evidence>
<dbReference type="InterPro" id="IPR003599">
    <property type="entry name" value="Ig_sub"/>
</dbReference>
<dbReference type="GO" id="GO:0005886">
    <property type="term" value="C:plasma membrane"/>
    <property type="evidence" value="ECO:0007669"/>
    <property type="project" value="UniProtKB-ARBA"/>
</dbReference>
<dbReference type="GO" id="GO:0005576">
    <property type="term" value="C:extracellular region"/>
    <property type="evidence" value="ECO:0007669"/>
    <property type="project" value="UniProtKB-ARBA"/>
</dbReference>
<dbReference type="PANTHER" id="PTHR23266">
    <property type="entry name" value="IMMUNOGLOBULIN HEAVY CHAIN"/>
    <property type="match status" value="1"/>
</dbReference>
<dbReference type="CDD" id="cd04981">
    <property type="entry name" value="IgV_H"/>
    <property type="match status" value="1"/>
</dbReference>
<dbReference type="SUPFAM" id="SSF48726">
    <property type="entry name" value="Immunoglobulin"/>
    <property type="match status" value="1"/>
</dbReference>
<evidence type="ECO:0000256" key="4">
    <source>
        <dbReference type="ARBA" id="ARBA00023157"/>
    </source>
</evidence>
<keyword evidence="2" id="KW-0391">Immunity</keyword>
<dbReference type="Gene3D" id="2.60.40.10">
    <property type="entry name" value="Immunoglobulins"/>
    <property type="match status" value="1"/>
</dbReference>
<keyword evidence="1" id="KW-0732">Signal</keyword>
<keyword evidence="10" id="KW-1185">Reference proteome</keyword>
<dbReference type="GO" id="GO:0002250">
    <property type="term" value="P:adaptive immune response"/>
    <property type="evidence" value="ECO:0007669"/>
    <property type="project" value="UniProtKB-KW"/>
</dbReference>
<evidence type="ECO:0000256" key="5">
    <source>
        <dbReference type="ARBA" id="ARBA00038737"/>
    </source>
</evidence>
<evidence type="ECO:0000259" key="8">
    <source>
        <dbReference type="PROSITE" id="PS50835"/>
    </source>
</evidence>
<dbReference type="Pfam" id="PF07686">
    <property type="entry name" value="V-set"/>
    <property type="match status" value="1"/>
</dbReference>